<evidence type="ECO:0000259" key="1">
    <source>
        <dbReference type="PROSITE" id="PS50011"/>
    </source>
</evidence>
<sequence>MEFLSSNKIVHRDLAARNVLISQNRTLKIADFGLSRDVYEQNWYKKNSNGKIPIKWLALECLLQEVYTTKSDV</sequence>
<dbReference type="PANTHER" id="PTHR24416:SF620">
    <property type="entry name" value="TYROSINE-PROTEIN KINASE RECEPTOR TORSO"/>
    <property type="match status" value="1"/>
</dbReference>
<name>A0A8J2KHI1_9HEXA</name>
<dbReference type="InterPro" id="IPR001245">
    <property type="entry name" value="Ser-Thr/Tyr_kinase_cat_dom"/>
</dbReference>
<comment type="caution">
    <text evidence="2">The sequence shown here is derived from an EMBL/GenBank/DDBJ whole genome shotgun (WGS) entry which is preliminary data.</text>
</comment>
<dbReference type="GO" id="GO:0005886">
    <property type="term" value="C:plasma membrane"/>
    <property type="evidence" value="ECO:0007669"/>
    <property type="project" value="TreeGrafter"/>
</dbReference>
<feature type="non-terminal residue" evidence="2">
    <location>
        <position position="1"/>
    </location>
</feature>
<dbReference type="PROSITE" id="PS50011">
    <property type="entry name" value="PROTEIN_KINASE_DOM"/>
    <property type="match status" value="1"/>
</dbReference>
<dbReference type="GO" id="GO:0004714">
    <property type="term" value="F:transmembrane receptor protein tyrosine kinase activity"/>
    <property type="evidence" value="ECO:0007669"/>
    <property type="project" value="TreeGrafter"/>
</dbReference>
<proteinExistence type="predicted"/>
<dbReference type="OrthoDB" id="7999165at2759"/>
<dbReference type="GO" id="GO:0005524">
    <property type="term" value="F:ATP binding"/>
    <property type="evidence" value="ECO:0007669"/>
    <property type="project" value="InterPro"/>
</dbReference>
<evidence type="ECO:0000313" key="2">
    <source>
        <dbReference type="EMBL" id="CAG7786201.1"/>
    </source>
</evidence>
<keyword evidence="3" id="KW-1185">Reference proteome</keyword>
<reference evidence="2" key="1">
    <citation type="submission" date="2021-06" db="EMBL/GenBank/DDBJ databases">
        <authorList>
            <person name="Hodson N. C."/>
            <person name="Mongue J. A."/>
            <person name="Jaron S. K."/>
        </authorList>
    </citation>
    <scope>NUCLEOTIDE SEQUENCE</scope>
</reference>
<dbReference type="EMBL" id="CAJVCH010312620">
    <property type="protein sequence ID" value="CAG7786201.1"/>
    <property type="molecule type" value="Genomic_DNA"/>
</dbReference>
<protein>
    <recommendedName>
        <fullName evidence="1">Protein kinase domain-containing protein</fullName>
    </recommendedName>
</protein>
<dbReference type="AlphaFoldDB" id="A0A8J2KHI1"/>
<dbReference type="Proteomes" id="UP000708208">
    <property type="component" value="Unassembled WGS sequence"/>
</dbReference>
<dbReference type="InterPro" id="IPR000719">
    <property type="entry name" value="Prot_kinase_dom"/>
</dbReference>
<dbReference type="GO" id="GO:0007169">
    <property type="term" value="P:cell surface receptor protein tyrosine kinase signaling pathway"/>
    <property type="evidence" value="ECO:0007669"/>
    <property type="project" value="TreeGrafter"/>
</dbReference>
<feature type="domain" description="Protein kinase" evidence="1">
    <location>
        <begin position="1"/>
        <end position="73"/>
    </location>
</feature>
<dbReference type="InterPro" id="IPR050122">
    <property type="entry name" value="RTK"/>
</dbReference>
<dbReference type="Pfam" id="PF07714">
    <property type="entry name" value="PK_Tyr_Ser-Thr"/>
    <property type="match status" value="1"/>
</dbReference>
<accession>A0A8J2KHI1</accession>
<evidence type="ECO:0000313" key="3">
    <source>
        <dbReference type="Proteomes" id="UP000708208"/>
    </source>
</evidence>
<gene>
    <name evidence="2" type="ORF">AFUS01_LOCUS24779</name>
</gene>
<dbReference type="InterPro" id="IPR008266">
    <property type="entry name" value="Tyr_kinase_AS"/>
</dbReference>
<dbReference type="PANTHER" id="PTHR24416">
    <property type="entry name" value="TYROSINE-PROTEIN KINASE RECEPTOR"/>
    <property type="match status" value="1"/>
</dbReference>
<organism evidence="2 3">
    <name type="scientific">Allacma fusca</name>
    <dbReference type="NCBI Taxonomy" id="39272"/>
    <lineage>
        <taxon>Eukaryota</taxon>
        <taxon>Metazoa</taxon>
        <taxon>Ecdysozoa</taxon>
        <taxon>Arthropoda</taxon>
        <taxon>Hexapoda</taxon>
        <taxon>Collembola</taxon>
        <taxon>Symphypleona</taxon>
        <taxon>Sminthuridae</taxon>
        <taxon>Allacma</taxon>
    </lineage>
</organism>
<dbReference type="PROSITE" id="PS00109">
    <property type="entry name" value="PROTEIN_KINASE_TYR"/>
    <property type="match status" value="1"/>
</dbReference>
<dbReference type="GO" id="GO:0043235">
    <property type="term" value="C:receptor complex"/>
    <property type="evidence" value="ECO:0007669"/>
    <property type="project" value="TreeGrafter"/>
</dbReference>